<gene>
    <name evidence="2" type="ORF">T11_12695</name>
</gene>
<proteinExistence type="predicted"/>
<feature type="region of interest" description="Disordered" evidence="1">
    <location>
        <begin position="1"/>
        <end position="28"/>
    </location>
</feature>
<dbReference type="Proteomes" id="UP000055024">
    <property type="component" value="Unassembled WGS sequence"/>
</dbReference>
<evidence type="ECO:0000313" key="2">
    <source>
        <dbReference type="EMBL" id="KRZ03157.1"/>
    </source>
</evidence>
<name>A0A0V1GYM7_9BILA</name>
<protein>
    <submittedName>
        <fullName evidence="2">Uncharacterized protein</fullName>
    </submittedName>
</protein>
<evidence type="ECO:0000256" key="1">
    <source>
        <dbReference type="SAM" id="MobiDB-lite"/>
    </source>
</evidence>
<reference evidence="2 3" key="1">
    <citation type="submission" date="2015-01" db="EMBL/GenBank/DDBJ databases">
        <title>Evolution of Trichinella species and genotypes.</title>
        <authorList>
            <person name="Korhonen P.K."/>
            <person name="Edoardo P."/>
            <person name="Giuseppe L.R."/>
            <person name="Gasser R.B."/>
        </authorList>
    </citation>
    <scope>NUCLEOTIDE SEQUENCE [LARGE SCALE GENOMIC DNA]</scope>
    <source>
        <strain evidence="2">ISS1029</strain>
    </source>
</reference>
<sequence length="274" mass="30990">MSSSWARKDSPAQVLRSGRCSTESGSTFNSRFSRLTTISRQALGQQPPLVVHWGHFDQRQGRWRAYRRAGKKLRITRLEWQNAPHDVGRRTVPPTQKLTLAVRKLSTVLPQGVVSVHNSPFQSPAQRLQVVDHLTLAVILEQQIRKLSSLIADASGVQQHRLPQLFQLQLHAVQLAVHHLAGNLHRPHLVDRVHQQLQADHEATAIFQPGQIQTVVCTTTAAQPTIRDHASGTAKQRPRLCRRRRRVHLHFVMERLQVRGHPRPPSTASTVSHN</sequence>
<organism evidence="2 3">
    <name type="scientific">Trichinella zimbabwensis</name>
    <dbReference type="NCBI Taxonomy" id="268475"/>
    <lineage>
        <taxon>Eukaryota</taxon>
        <taxon>Metazoa</taxon>
        <taxon>Ecdysozoa</taxon>
        <taxon>Nematoda</taxon>
        <taxon>Enoplea</taxon>
        <taxon>Dorylaimia</taxon>
        <taxon>Trichinellida</taxon>
        <taxon>Trichinellidae</taxon>
        <taxon>Trichinella</taxon>
    </lineage>
</organism>
<accession>A0A0V1GYM7</accession>
<keyword evidence="3" id="KW-1185">Reference proteome</keyword>
<feature type="compositionally biased region" description="Polar residues" evidence="1">
    <location>
        <begin position="19"/>
        <end position="28"/>
    </location>
</feature>
<evidence type="ECO:0000313" key="3">
    <source>
        <dbReference type="Proteomes" id="UP000055024"/>
    </source>
</evidence>
<feature type="compositionally biased region" description="Basic and acidic residues" evidence="1">
    <location>
        <begin position="1"/>
        <end position="10"/>
    </location>
</feature>
<dbReference type="OrthoDB" id="10439296at2759"/>
<comment type="caution">
    <text evidence="2">The sequence shown here is derived from an EMBL/GenBank/DDBJ whole genome shotgun (WGS) entry which is preliminary data.</text>
</comment>
<dbReference type="EMBL" id="JYDP01000202">
    <property type="protein sequence ID" value="KRZ03157.1"/>
    <property type="molecule type" value="Genomic_DNA"/>
</dbReference>
<dbReference type="AlphaFoldDB" id="A0A0V1GYM7"/>